<feature type="transmembrane region" description="Helical" evidence="1">
    <location>
        <begin position="88"/>
        <end position="107"/>
    </location>
</feature>
<feature type="transmembrane region" description="Helical" evidence="1">
    <location>
        <begin position="113"/>
        <end position="134"/>
    </location>
</feature>
<gene>
    <name evidence="2" type="ORF">NCTC13354_00964</name>
</gene>
<protein>
    <recommendedName>
        <fullName evidence="4">Polysaccharide biosynthesis protein</fullName>
    </recommendedName>
</protein>
<keyword evidence="1" id="KW-0472">Membrane</keyword>
<keyword evidence="3" id="KW-1185">Reference proteome</keyword>
<name>A0A3S4V6S3_9ACTO</name>
<feature type="transmembrane region" description="Helical" evidence="1">
    <location>
        <begin position="39"/>
        <end position="59"/>
    </location>
</feature>
<accession>A0A3S4V6S3</accession>
<evidence type="ECO:0000313" key="3">
    <source>
        <dbReference type="Proteomes" id="UP000269542"/>
    </source>
</evidence>
<evidence type="ECO:0000313" key="2">
    <source>
        <dbReference type="EMBL" id="VEI13253.1"/>
    </source>
</evidence>
<evidence type="ECO:0000256" key="1">
    <source>
        <dbReference type="SAM" id="Phobius"/>
    </source>
</evidence>
<feature type="transmembrane region" description="Helical" evidence="1">
    <location>
        <begin position="12"/>
        <end position="33"/>
    </location>
</feature>
<dbReference type="Proteomes" id="UP000269542">
    <property type="component" value="Chromosome"/>
</dbReference>
<reference evidence="2 3" key="1">
    <citation type="submission" date="2018-12" db="EMBL/GenBank/DDBJ databases">
        <authorList>
            <consortium name="Pathogen Informatics"/>
        </authorList>
    </citation>
    <scope>NUCLEOTIDE SEQUENCE [LARGE SCALE GENOMIC DNA]</scope>
    <source>
        <strain evidence="2 3">NCTC13354</strain>
    </source>
</reference>
<keyword evidence="1" id="KW-1133">Transmembrane helix</keyword>
<keyword evidence="1" id="KW-0812">Transmembrane</keyword>
<evidence type="ECO:0008006" key="4">
    <source>
        <dbReference type="Google" id="ProtNLM"/>
    </source>
</evidence>
<sequence>MRLLDRLLDRPRLDFALAVAVGVLAGIFLSPVVDRALGSQLYGAIATVSSIVLGFSAVVRNRFLAAASTKLGEIYQLHAPTLRRNIKYVMVYCASAAILALALFFVPDSFSRILTGASAGMVALIAFSLVRLIVLYEVADRGEDIALNSPREHVVHF</sequence>
<organism evidence="2 3">
    <name type="scientific">Trueperella bialowiezensis</name>
    <dbReference type="NCBI Taxonomy" id="312285"/>
    <lineage>
        <taxon>Bacteria</taxon>
        <taxon>Bacillati</taxon>
        <taxon>Actinomycetota</taxon>
        <taxon>Actinomycetes</taxon>
        <taxon>Actinomycetales</taxon>
        <taxon>Actinomycetaceae</taxon>
        <taxon>Trueperella</taxon>
    </lineage>
</organism>
<dbReference type="EMBL" id="LR134476">
    <property type="protein sequence ID" value="VEI13253.1"/>
    <property type="molecule type" value="Genomic_DNA"/>
</dbReference>
<dbReference type="AlphaFoldDB" id="A0A3S4V6S3"/>
<dbReference type="KEGG" id="tbw:NCTC13354_00964"/>
<proteinExistence type="predicted"/>